<protein>
    <submittedName>
        <fullName evidence="1">Uncharacterized protein</fullName>
    </submittedName>
</protein>
<sequence>MVTLDSDVADCVSSWLNHSADSMIGGGMFLRHVNRTSLG</sequence>
<evidence type="ECO:0000313" key="2">
    <source>
        <dbReference type="Proteomes" id="UP000256913"/>
    </source>
</evidence>
<gene>
    <name evidence="1" type="ORF">DFJ67_4849</name>
</gene>
<name>A0A3D9ZPN4_9ACTN</name>
<proteinExistence type="predicted"/>
<reference evidence="1 2" key="1">
    <citation type="submission" date="2018-08" db="EMBL/GenBank/DDBJ databases">
        <title>Sequencing the genomes of 1000 actinobacteria strains.</title>
        <authorList>
            <person name="Klenk H.-P."/>
        </authorList>
    </citation>
    <scope>NUCLEOTIDE SEQUENCE [LARGE SCALE GENOMIC DNA]</scope>
    <source>
        <strain evidence="1 2">DSM 44099</strain>
    </source>
</reference>
<organism evidence="1 2">
    <name type="scientific">Asanoa ferruginea</name>
    <dbReference type="NCBI Taxonomy" id="53367"/>
    <lineage>
        <taxon>Bacteria</taxon>
        <taxon>Bacillati</taxon>
        <taxon>Actinomycetota</taxon>
        <taxon>Actinomycetes</taxon>
        <taxon>Micromonosporales</taxon>
        <taxon>Micromonosporaceae</taxon>
        <taxon>Asanoa</taxon>
    </lineage>
</organism>
<evidence type="ECO:0000313" key="1">
    <source>
        <dbReference type="EMBL" id="REF98829.1"/>
    </source>
</evidence>
<dbReference type="Proteomes" id="UP000256913">
    <property type="component" value="Unassembled WGS sequence"/>
</dbReference>
<dbReference type="EMBL" id="QUMQ01000001">
    <property type="protein sequence ID" value="REF98829.1"/>
    <property type="molecule type" value="Genomic_DNA"/>
</dbReference>
<dbReference type="AlphaFoldDB" id="A0A3D9ZPN4"/>
<keyword evidence="2" id="KW-1185">Reference proteome</keyword>
<comment type="caution">
    <text evidence="1">The sequence shown here is derived from an EMBL/GenBank/DDBJ whole genome shotgun (WGS) entry which is preliminary data.</text>
</comment>
<accession>A0A3D9ZPN4</accession>